<dbReference type="RefSeq" id="XP_049261966.1">
    <property type="nucleotide sequence ID" value="XM_049408787.1"/>
</dbReference>
<sequence>MTLRKLQSRYLGIANDDDDIAIPADAEVDPRLILPPRKVRMKEKVNATFVTLARNEELYGLLTSINHIEDRFNRKFHYDWVFFNDVPFSEEFIQMTSAVVSGKAFYEVIPKEHWSFPEWINPDEARASIEKMKNKNGRTESYRHMCRFESGFFWQQPIMDKYDWYWRVEPNIEIYCDINYDVFKYMQDNNKVYGFTIAFHEFRNTIPTLWKSTQEFLDHHPEYIAEDNLQAFVSDNNGKTYNTCHFWTNFEIASLDFWRSQAYREYFDFLDHKGGFFWERWGDAPIHSIAASLFLQKDKIHFFEDIGYKHTAYRKCPLELTYRASHHCACDPERDWTYRSPCGKKYFKAMGIPLPQAALDLLERDKKAKEAKNKAEKEAKEKEASEKEASEKAEKEAKENAEKEAKEKAE</sequence>
<dbReference type="GO" id="GO:0016020">
    <property type="term" value="C:membrane"/>
    <property type="evidence" value="ECO:0007669"/>
    <property type="project" value="UniProtKB-SubCell"/>
</dbReference>
<evidence type="ECO:0000256" key="1">
    <source>
        <dbReference type="ARBA" id="ARBA00004606"/>
    </source>
</evidence>
<accession>A0A8J5QJS6</accession>
<dbReference type="EMBL" id="JAGSYN010000214">
    <property type="protein sequence ID" value="KAG7661733.1"/>
    <property type="molecule type" value="Genomic_DNA"/>
</dbReference>
<comment type="similarity">
    <text evidence="2">Belongs to the glycosyltransferase 15 family.</text>
</comment>
<evidence type="ECO:0000256" key="3">
    <source>
        <dbReference type="ARBA" id="ARBA00022676"/>
    </source>
</evidence>
<evidence type="ECO:0008006" key="9">
    <source>
        <dbReference type="Google" id="ProtNLM"/>
    </source>
</evidence>
<dbReference type="GO" id="GO:0006487">
    <property type="term" value="P:protein N-linked glycosylation"/>
    <property type="evidence" value="ECO:0007669"/>
    <property type="project" value="TreeGrafter"/>
</dbReference>
<dbReference type="Proteomes" id="UP000694255">
    <property type="component" value="Unassembled WGS sequence"/>
</dbReference>
<keyword evidence="3" id="KW-0328">Glycosyltransferase</keyword>
<dbReference type="GO" id="GO:0000032">
    <property type="term" value="P:cell wall mannoprotein biosynthetic process"/>
    <property type="evidence" value="ECO:0007669"/>
    <property type="project" value="TreeGrafter"/>
</dbReference>
<evidence type="ECO:0000313" key="7">
    <source>
        <dbReference type="EMBL" id="KAG7661733.1"/>
    </source>
</evidence>
<dbReference type="GO" id="GO:0005794">
    <property type="term" value="C:Golgi apparatus"/>
    <property type="evidence" value="ECO:0007669"/>
    <property type="project" value="TreeGrafter"/>
</dbReference>
<evidence type="ECO:0000313" key="8">
    <source>
        <dbReference type="Proteomes" id="UP000694255"/>
    </source>
</evidence>
<dbReference type="OrthoDB" id="439943at2759"/>
<keyword evidence="5" id="KW-0812">Transmembrane</keyword>
<keyword evidence="8" id="KW-1185">Reference proteome</keyword>
<evidence type="ECO:0000256" key="5">
    <source>
        <dbReference type="ARBA" id="ARBA00022968"/>
    </source>
</evidence>
<dbReference type="InterPro" id="IPR002685">
    <property type="entry name" value="Glyco_trans_15"/>
</dbReference>
<comment type="subcellular location">
    <subcellularLocation>
        <location evidence="1">Membrane</location>
        <topology evidence="1">Single-pass type II membrane protein</topology>
    </subcellularLocation>
</comment>
<protein>
    <recommendedName>
        <fullName evidence="9">Glycolipid 2-alpha-mannosyltransferase</fullName>
    </recommendedName>
</protein>
<reference evidence="7 8" key="1">
    <citation type="journal article" date="2021" name="DNA Res.">
        <title>Genome analysis of Candida subhashii reveals its hybrid nature and dual mitochondrial genome conformations.</title>
        <authorList>
            <person name="Mixao V."/>
            <person name="Hegedusova E."/>
            <person name="Saus E."/>
            <person name="Pryszcz L.P."/>
            <person name="Cillingova A."/>
            <person name="Nosek J."/>
            <person name="Gabaldon T."/>
        </authorList>
    </citation>
    <scope>NUCLEOTIDE SEQUENCE [LARGE SCALE GENOMIC DNA]</scope>
    <source>
        <strain evidence="7 8">CBS 10753</strain>
    </source>
</reference>
<dbReference type="PANTHER" id="PTHR31121">
    <property type="entry name" value="ALPHA-1,2 MANNOSYLTRANSFERASE KTR1"/>
    <property type="match status" value="1"/>
</dbReference>
<feature type="region of interest" description="Disordered" evidence="6">
    <location>
        <begin position="369"/>
        <end position="410"/>
    </location>
</feature>
<evidence type="ECO:0000256" key="2">
    <source>
        <dbReference type="ARBA" id="ARBA00007677"/>
    </source>
</evidence>
<organism evidence="7 8">
    <name type="scientific">[Candida] subhashii</name>
    <dbReference type="NCBI Taxonomy" id="561895"/>
    <lineage>
        <taxon>Eukaryota</taxon>
        <taxon>Fungi</taxon>
        <taxon>Dikarya</taxon>
        <taxon>Ascomycota</taxon>
        <taxon>Saccharomycotina</taxon>
        <taxon>Pichiomycetes</taxon>
        <taxon>Debaryomycetaceae</taxon>
        <taxon>Spathaspora</taxon>
    </lineage>
</organism>
<dbReference type="GO" id="GO:0006493">
    <property type="term" value="P:protein O-linked glycosylation"/>
    <property type="evidence" value="ECO:0007669"/>
    <property type="project" value="TreeGrafter"/>
</dbReference>
<keyword evidence="5" id="KW-0735">Signal-anchor</keyword>
<comment type="caution">
    <text evidence="7">The sequence shown here is derived from an EMBL/GenBank/DDBJ whole genome shotgun (WGS) entry which is preliminary data.</text>
</comment>
<proteinExistence type="inferred from homology"/>
<dbReference type="GO" id="GO:0000026">
    <property type="term" value="F:alpha-1,2-mannosyltransferase activity"/>
    <property type="evidence" value="ECO:0007669"/>
    <property type="project" value="TreeGrafter"/>
</dbReference>
<dbReference type="FunFam" id="3.90.550.10:FF:000051">
    <property type="entry name" value="Alpha-1,2-mannosyltransferase (Ktr4)"/>
    <property type="match status" value="1"/>
</dbReference>
<dbReference type="PANTHER" id="PTHR31121:SF6">
    <property type="entry name" value="ALPHA-1,2 MANNOSYLTRANSFERASE KTR1"/>
    <property type="match status" value="1"/>
</dbReference>
<dbReference type="Pfam" id="PF01793">
    <property type="entry name" value="Glyco_transf_15"/>
    <property type="match status" value="1"/>
</dbReference>
<name>A0A8J5QJS6_9ASCO</name>
<gene>
    <name evidence="7" type="ORF">J8A68_004791</name>
</gene>
<evidence type="ECO:0000256" key="6">
    <source>
        <dbReference type="SAM" id="MobiDB-lite"/>
    </source>
</evidence>
<dbReference type="GeneID" id="73471591"/>
<keyword evidence="4" id="KW-0808">Transferase</keyword>
<dbReference type="AlphaFoldDB" id="A0A8J5QJS6"/>
<evidence type="ECO:0000256" key="4">
    <source>
        <dbReference type="ARBA" id="ARBA00022679"/>
    </source>
</evidence>